<dbReference type="OrthoDB" id="9782449at2"/>
<dbReference type="InterPro" id="IPR023198">
    <property type="entry name" value="PGP-like_dom2"/>
</dbReference>
<gene>
    <name evidence="1" type="primary">yqaB</name>
    <name evidence="1" type="ORF">LAL4801_04431</name>
</gene>
<dbReference type="InterPro" id="IPR023214">
    <property type="entry name" value="HAD_sf"/>
</dbReference>
<evidence type="ECO:0000313" key="1">
    <source>
        <dbReference type="EMBL" id="CTQ45976.1"/>
    </source>
</evidence>
<dbReference type="Proteomes" id="UP000048926">
    <property type="component" value="Unassembled WGS sequence"/>
</dbReference>
<dbReference type="NCBIfam" id="TIGR01509">
    <property type="entry name" value="HAD-SF-IA-v3"/>
    <property type="match status" value="1"/>
</dbReference>
<dbReference type="Gene3D" id="1.10.150.240">
    <property type="entry name" value="Putative phosphatase, domain 2"/>
    <property type="match status" value="1"/>
</dbReference>
<dbReference type="SFLD" id="SFLDG01129">
    <property type="entry name" value="C1.5:_HAD__Beta-PGM__Phosphata"/>
    <property type="match status" value="1"/>
</dbReference>
<dbReference type="InterPro" id="IPR051806">
    <property type="entry name" value="HAD-like_SPP"/>
</dbReference>
<dbReference type="AlphaFoldDB" id="A0A0M6Y7A0"/>
<dbReference type="STRING" id="187304.B0E33_14745"/>
<dbReference type="EMBL" id="CXST01000003">
    <property type="protein sequence ID" value="CTQ45976.1"/>
    <property type="molecule type" value="Genomic_DNA"/>
</dbReference>
<dbReference type="InterPro" id="IPR006439">
    <property type="entry name" value="HAD-SF_hydro_IA"/>
</dbReference>
<dbReference type="EC" id="3.1.3.-" evidence="1"/>
<dbReference type="PANTHER" id="PTHR43481">
    <property type="entry name" value="FRUCTOSE-1-PHOSPHATE PHOSPHATASE"/>
    <property type="match status" value="1"/>
</dbReference>
<reference evidence="2" key="1">
    <citation type="submission" date="2015-07" db="EMBL/GenBank/DDBJ databases">
        <authorList>
            <person name="Rodrigo-Torres Lidia"/>
            <person name="Arahal R.David."/>
        </authorList>
    </citation>
    <scope>NUCLEOTIDE SEQUENCE [LARGE SCALE GENOMIC DNA]</scope>
    <source>
        <strain evidence="2">CECT 4801</strain>
    </source>
</reference>
<dbReference type="PANTHER" id="PTHR43481:SF4">
    <property type="entry name" value="GLYCEROL-1-PHOSPHATE PHOSPHOHYDROLASE 1-RELATED"/>
    <property type="match status" value="1"/>
</dbReference>
<sequence>MTEMETLLQRAQALIFDCDGTLVQTPTLYAGAWQDAFRAAGHHMEPDWYHARAGMSEHVLLDDYEAEHGVTVDRPLAVREMRTAVLARIGEVGEIEVISAIARRFHGKLPMAVASGGPQEVVLASLKETGLLPLFDTVVTIDDVAHAKPAPDLFLEAASRLGVAAAQCLVFEDSHQGLEAAHNAGMPVVDVNRLIG</sequence>
<accession>A0A0M6Y7A0</accession>
<dbReference type="SUPFAM" id="SSF56784">
    <property type="entry name" value="HAD-like"/>
    <property type="match status" value="1"/>
</dbReference>
<dbReference type="Gene3D" id="3.40.50.1000">
    <property type="entry name" value="HAD superfamily/HAD-like"/>
    <property type="match status" value="1"/>
</dbReference>
<dbReference type="Pfam" id="PF00702">
    <property type="entry name" value="Hydrolase"/>
    <property type="match status" value="1"/>
</dbReference>
<dbReference type="RefSeq" id="WP_145903799.1">
    <property type="nucleotide sequence ID" value="NZ_CP128601.1"/>
</dbReference>
<keyword evidence="1" id="KW-0378">Hydrolase</keyword>
<dbReference type="GO" id="GO:0050308">
    <property type="term" value="F:sugar-phosphatase activity"/>
    <property type="evidence" value="ECO:0007669"/>
    <property type="project" value="TreeGrafter"/>
</dbReference>
<dbReference type="PRINTS" id="PR00413">
    <property type="entry name" value="HADHALOGNASE"/>
</dbReference>
<protein>
    <submittedName>
        <fullName evidence="1">Fructose-1-phosphate phosphatase YqaB</fullName>
        <ecNumber evidence="1">3.1.3.-</ecNumber>
    </submittedName>
</protein>
<dbReference type="SFLD" id="SFLDS00003">
    <property type="entry name" value="Haloacid_Dehalogenase"/>
    <property type="match status" value="1"/>
</dbReference>
<proteinExistence type="predicted"/>
<evidence type="ECO:0000313" key="2">
    <source>
        <dbReference type="Proteomes" id="UP000048926"/>
    </source>
</evidence>
<keyword evidence="2" id="KW-1185">Reference proteome</keyword>
<name>A0A0M6Y7A0_9HYPH</name>
<organism evidence="1 2">
    <name type="scientific">Roseibium aggregatum</name>
    <dbReference type="NCBI Taxonomy" id="187304"/>
    <lineage>
        <taxon>Bacteria</taxon>
        <taxon>Pseudomonadati</taxon>
        <taxon>Pseudomonadota</taxon>
        <taxon>Alphaproteobacteria</taxon>
        <taxon>Hyphomicrobiales</taxon>
        <taxon>Stappiaceae</taxon>
        <taxon>Roseibium</taxon>
    </lineage>
</organism>
<dbReference type="InterPro" id="IPR036412">
    <property type="entry name" value="HAD-like_sf"/>
</dbReference>